<feature type="region of interest" description="Disordered" evidence="1">
    <location>
        <begin position="1"/>
        <end position="27"/>
    </location>
</feature>
<accession>A0AAV1DGB6</accession>
<organism evidence="2 3">
    <name type="scientific">Oldenlandia corymbosa var. corymbosa</name>
    <dbReference type="NCBI Taxonomy" id="529605"/>
    <lineage>
        <taxon>Eukaryota</taxon>
        <taxon>Viridiplantae</taxon>
        <taxon>Streptophyta</taxon>
        <taxon>Embryophyta</taxon>
        <taxon>Tracheophyta</taxon>
        <taxon>Spermatophyta</taxon>
        <taxon>Magnoliopsida</taxon>
        <taxon>eudicotyledons</taxon>
        <taxon>Gunneridae</taxon>
        <taxon>Pentapetalae</taxon>
        <taxon>asterids</taxon>
        <taxon>lamiids</taxon>
        <taxon>Gentianales</taxon>
        <taxon>Rubiaceae</taxon>
        <taxon>Rubioideae</taxon>
        <taxon>Spermacoceae</taxon>
        <taxon>Hedyotis-Oldenlandia complex</taxon>
        <taxon>Oldenlandia</taxon>
    </lineage>
</organism>
<dbReference type="AlphaFoldDB" id="A0AAV1DGB6"/>
<dbReference type="EMBL" id="OX459122">
    <property type="protein sequence ID" value="CAI9106065.1"/>
    <property type="molecule type" value="Genomic_DNA"/>
</dbReference>
<evidence type="ECO:0000256" key="1">
    <source>
        <dbReference type="SAM" id="MobiDB-lite"/>
    </source>
</evidence>
<gene>
    <name evidence="2" type="ORF">OLC1_LOCUS14637</name>
</gene>
<evidence type="ECO:0000313" key="2">
    <source>
        <dbReference type="EMBL" id="CAI9106065.1"/>
    </source>
</evidence>
<keyword evidence="3" id="KW-1185">Reference proteome</keyword>
<evidence type="ECO:0000313" key="3">
    <source>
        <dbReference type="Proteomes" id="UP001161247"/>
    </source>
</evidence>
<protein>
    <submittedName>
        <fullName evidence="2">OLC1v1005123C1</fullName>
    </submittedName>
</protein>
<reference evidence="2" key="1">
    <citation type="submission" date="2023-03" db="EMBL/GenBank/DDBJ databases">
        <authorList>
            <person name="Julca I."/>
        </authorList>
    </citation>
    <scope>NUCLEOTIDE SEQUENCE</scope>
</reference>
<dbReference type="Proteomes" id="UP001161247">
    <property type="component" value="Chromosome 5"/>
</dbReference>
<sequence>MGTPSNDPSTHLQNEQDISTAQPTANSCWEKATRIPMQHQKSPQLGEWSYAQKKFRRPNNPVKRHHQAIPPTCCPWKRQANLEVDEKRQI</sequence>
<name>A0AAV1DGB6_OLDCO</name>
<proteinExistence type="predicted"/>